<evidence type="ECO:0000313" key="3">
    <source>
        <dbReference type="Proteomes" id="UP000290572"/>
    </source>
</evidence>
<evidence type="ECO:0000313" key="2">
    <source>
        <dbReference type="EMBL" id="RXN25619.1"/>
    </source>
</evidence>
<sequence length="150" mass="16377">MPVGLQGLCECFNIDVKRPRIFSGPEDALFGFSVLQHENNGEKSILVGAPWDGPQNNRKGDIYKCIVGDEINSNCSKVNLGENAFQNISRNLKNSHLGMTLTPAASDGFLIFTFVPSESERAHLVLPVLSYLDLLCIGQISDVPLGLRSD</sequence>
<organism evidence="2 3">
    <name type="scientific">Labeo rohita</name>
    <name type="common">Indian major carp</name>
    <name type="synonym">Cyprinus rohita</name>
    <dbReference type="NCBI Taxonomy" id="84645"/>
    <lineage>
        <taxon>Eukaryota</taxon>
        <taxon>Metazoa</taxon>
        <taxon>Chordata</taxon>
        <taxon>Craniata</taxon>
        <taxon>Vertebrata</taxon>
        <taxon>Euteleostomi</taxon>
        <taxon>Actinopterygii</taxon>
        <taxon>Neopterygii</taxon>
        <taxon>Teleostei</taxon>
        <taxon>Ostariophysi</taxon>
        <taxon>Cypriniformes</taxon>
        <taxon>Cyprinidae</taxon>
        <taxon>Labeoninae</taxon>
        <taxon>Labeonini</taxon>
        <taxon>Labeo</taxon>
    </lineage>
</organism>
<dbReference type="GO" id="GO:0098609">
    <property type="term" value="P:cell-cell adhesion"/>
    <property type="evidence" value="ECO:0007669"/>
    <property type="project" value="TreeGrafter"/>
</dbReference>
<dbReference type="SUPFAM" id="SSF69318">
    <property type="entry name" value="Integrin alpha N-terminal domain"/>
    <property type="match status" value="1"/>
</dbReference>
<name>A0A498MUK4_LABRO</name>
<protein>
    <submittedName>
        <fullName evidence="2">Integrin alpha-10-like protein</fullName>
    </submittedName>
</protein>
<feature type="repeat" description="FG-GAP" evidence="1">
    <location>
        <begin position="16"/>
        <end position="74"/>
    </location>
</feature>
<dbReference type="GO" id="GO:0005178">
    <property type="term" value="F:integrin binding"/>
    <property type="evidence" value="ECO:0007669"/>
    <property type="project" value="TreeGrafter"/>
</dbReference>
<accession>A0A498MUK4</accession>
<proteinExistence type="predicted"/>
<dbReference type="GO" id="GO:0007160">
    <property type="term" value="P:cell-matrix adhesion"/>
    <property type="evidence" value="ECO:0007669"/>
    <property type="project" value="TreeGrafter"/>
</dbReference>
<dbReference type="AlphaFoldDB" id="A0A498MUK4"/>
<evidence type="ECO:0000256" key="1">
    <source>
        <dbReference type="PROSITE-ProRule" id="PRU00803"/>
    </source>
</evidence>
<dbReference type="GO" id="GO:0008305">
    <property type="term" value="C:integrin complex"/>
    <property type="evidence" value="ECO:0007669"/>
    <property type="project" value="TreeGrafter"/>
</dbReference>
<keyword evidence="3" id="KW-1185">Reference proteome</keyword>
<keyword evidence="2" id="KW-0401">Integrin</keyword>
<dbReference type="GO" id="GO:0007229">
    <property type="term" value="P:integrin-mediated signaling pathway"/>
    <property type="evidence" value="ECO:0007669"/>
    <property type="project" value="UniProtKB-KW"/>
</dbReference>
<dbReference type="GO" id="GO:0009897">
    <property type="term" value="C:external side of plasma membrane"/>
    <property type="evidence" value="ECO:0007669"/>
    <property type="project" value="TreeGrafter"/>
</dbReference>
<gene>
    <name evidence="2" type="ORF">ROHU_021399</name>
</gene>
<dbReference type="STRING" id="84645.A0A498MUK4"/>
<dbReference type="PROSITE" id="PS51470">
    <property type="entry name" value="FG_GAP"/>
    <property type="match status" value="1"/>
</dbReference>
<dbReference type="InterPro" id="IPR028994">
    <property type="entry name" value="Integrin_alpha_N"/>
</dbReference>
<dbReference type="EMBL" id="QBIY01012340">
    <property type="protein sequence ID" value="RXN25619.1"/>
    <property type="molecule type" value="Genomic_DNA"/>
</dbReference>
<comment type="caution">
    <text evidence="2">The sequence shown here is derived from an EMBL/GenBank/DDBJ whole genome shotgun (WGS) entry which is preliminary data.</text>
</comment>
<dbReference type="PANTHER" id="PTHR23220:SF26">
    <property type="entry name" value="INTEGRIN ALPHA-10"/>
    <property type="match status" value="1"/>
</dbReference>
<dbReference type="Gene3D" id="2.130.10.130">
    <property type="entry name" value="Integrin alpha, N-terminal"/>
    <property type="match status" value="1"/>
</dbReference>
<dbReference type="GO" id="GO:0033627">
    <property type="term" value="P:cell adhesion mediated by integrin"/>
    <property type="evidence" value="ECO:0007669"/>
    <property type="project" value="TreeGrafter"/>
</dbReference>
<dbReference type="Proteomes" id="UP000290572">
    <property type="component" value="Unassembled WGS sequence"/>
</dbReference>
<dbReference type="PANTHER" id="PTHR23220">
    <property type="entry name" value="INTEGRIN ALPHA"/>
    <property type="match status" value="1"/>
</dbReference>
<dbReference type="InterPro" id="IPR013519">
    <property type="entry name" value="Int_alpha_beta-p"/>
</dbReference>
<reference evidence="2 3" key="1">
    <citation type="submission" date="2018-03" db="EMBL/GenBank/DDBJ databases">
        <title>Draft genome sequence of Rohu Carp (Labeo rohita).</title>
        <authorList>
            <person name="Das P."/>
            <person name="Kushwaha B."/>
            <person name="Joshi C.G."/>
            <person name="Kumar D."/>
            <person name="Nagpure N.S."/>
            <person name="Sahoo L."/>
            <person name="Das S.P."/>
            <person name="Bit A."/>
            <person name="Patnaik S."/>
            <person name="Meher P.K."/>
            <person name="Jayasankar P."/>
            <person name="Koringa P.G."/>
            <person name="Patel N.V."/>
            <person name="Hinsu A.T."/>
            <person name="Kumar R."/>
            <person name="Pandey M."/>
            <person name="Agarwal S."/>
            <person name="Srivastava S."/>
            <person name="Singh M."/>
            <person name="Iquebal M.A."/>
            <person name="Jaiswal S."/>
            <person name="Angadi U.B."/>
            <person name="Kumar N."/>
            <person name="Raza M."/>
            <person name="Shah T.M."/>
            <person name="Rai A."/>
            <person name="Jena J.K."/>
        </authorList>
    </citation>
    <scope>NUCLEOTIDE SEQUENCE [LARGE SCALE GENOMIC DNA]</scope>
    <source>
        <strain evidence="2">DASCIFA01</strain>
        <tissue evidence="2">Testis</tissue>
    </source>
</reference>
<dbReference type="SMART" id="SM00191">
    <property type="entry name" value="Int_alpha"/>
    <property type="match status" value="1"/>
</dbReference>